<gene>
    <name evidence="1" type="ORF">RJ641_031237</name>
</gene>
<evidence type="ECO:0000313" key="1">
    <source>
        <dbReference type="EMBL" id="KAK6937729.1"/>
    </source>
</evidence>
<dbReference type="Pfam" id="PF11107">
    <property type="entry name" value="FANCF"/>
    <property type="match status" value="1"/>
</dbReference>
<keyword evidence="2" id="KW-1185">Reference proteome</keyword>
<evidence type="ECO:0000313" key="2">
    <source>
        <dbReference type="Proteomes" id="UP001370490"/>
    </source>
</evidence>
<name>A0AAN8VTW5_9MAGN</name>
<dbReference type="AlphaFoldDB" id="A0AAN8VTW5"/>
<protein>
    <submittedName>
        <fullName evidence="1">Fanconi anemia group F protein</fullName>
    </submittedName>
</protein>
<feature type="non-terminal residue" evidence="1">
    <location>
        <position position="370"/>
    </location>
</feature>
<dbReference type="EMBL" id="JBAMMX010000006">
    <property type="protein sequence ID" value="KAK6937729.1"/>
    <property type="molecule type" value="Genomic_DNA"/>
</dbReference>
<dbReference type="GO" id="GO:0043240">
    <property type="term" value="C:Fanconi anaemia nuclear complex"/>
    <property type="evidence" value="ECO:0007669"/>
    <property type="project" value="InterPro"/>
</dbReference>
<proteinExistence type="predicted"/>
<dbReference type="InterPro" id="IPR035428">
    <property type="entry name" value="FANCF"/>
</dbReference>
<dbReference type="PANTHER" id="PTHR14449">
    <property type="entry name" value="FANCONI ANEMIA GROUP F PROTEIN FANCF"/>
    <property type="match status" value="1"/>
</dbReference>
<organism evidence="1 2">
    <name type="scientific">Dillenia turbinata</name>
    <dbReference type="NCBI Taxonomy" id="194707"/>
    <lineage>
        <taxon>Eukaryota</taxon>
        <taxon>Viridiplantae</taxon>
        <taxon>Streptophyta</taxon>
        <taxon>Embryophyta</taxon>
        <taxon>Tracheophyta</taxon>
        <taxon>Spermatophyta</taxon>
        <taxon>Magnoliopsida</taxon>
        <taxon>eudicotyledons</taxon>
        <taxon>Gunneridae</taxon>
        <taxon>Pentapetalae</taxon>
        <taxon>Dilleniales</taxon>
        <taxon>Dilleniaceae</taxon>
        <taxon>Dillenia</taxon>
    </lineage>
</organism>
<sequence>MGWSHPDISLEDLIKLIKGFMDILILASGYQSSGLPATWDSPNIKKAFQWGLFFEHVFTRLRSLDDFENSMKELDEALSGMKSNFSLPPGLANLTVATLSRARVFVLEHLIHALPLRNGHLKSFLTASIEMDLDELKGAENDCLYVYLEKLRLQNMSRCLVPSRNNVTDPLISSQDMILDTDTKMLRADLTGFSIQELAKRQSSLSCIESAEKVLDILSKTVCRSGWPPSENKSLTEQQKHGVDSLVEEQLEESVSWNCWKSRTLTYLLNKRTIRLVSGARIIFSTPKIQWMKVLEQMKISAKCCKDDMCDTIELLLLGCVASHWHSLIECFMSIAYGLSAISKQYAEVQNLLLRRSHDPHAKWESTNSK</sequence>
<comment type="caution">
    <text evidence="1">The sequence shown here is derived from an EMBL/GenBank/DDBJ whole genome shotgun (WGS) entry which is preliminary data.</text>
</comment>
<accession>A0AAN8VTW5</accession>
<dbReference type="Proteomes" id="UP001370490">
    <property type="component" value="Unassembled WGS sequence"/>
</dbReference>
<reference evidence="1 2" key="1">
    <citation type="submission" date="2023-12" db="EMBL/GenBank/DDBJ databases">
        <title>A high-quality genome assembly for Dillenia turbinata (Dilleniales).</title>
        <authorList>
            <person name="Chanderbali A."/>
        </authorList>
    </citation>
    <scope>NUCLEOTIDE SEQUENCE [LARGE SCALE GENOMIC DNA]</scope>
    <source>
        <strain evidence="1">LSX21</strain>
        <tissue evidence="1">Leaf</tissue>
    </source>
</reference>
<dbReference type="GO" id="GO:0036297">
    <property type="term" value="P:interstrand cross-link repair"/>
    <property type="evidence" value="ECO:0007669"/>
    <property type="project" value="InterPro"/>
</dbReference>
<dbReference type="PANTHER" id="PTHR14449:SF2">
    <property type="entry name" value="FANCONI ANEMIA GROUP F PROTEIN"/>
    <property type="match status" value="1"/>
</dbReference>